<gene>
    <name evidence="1" type="ORF">AML91_01835</name>
    <name evidence="2" type="ORF">SAMN05216191_13422</name>
</gene>
<dbReference type="Proteomes" id="UP000070252">
    <property type="component" value="Unassembled WGS sequence"/>
</dbReference>
<dbReference type="EMBL" id="FNGM01000034">
    <property type="protein sequence ID" value="SDN27009.1"/>
    <property type="molecule type" value="Genomic_DNA"/>
</dbReference>
<dbReference type="EMBL" id="LIPY01000082">
    <property type="protein sequence ID" value="KWX79934.1"/>
    <property type="molecule type" value="Genomic_DNA"/>
</dbReference>
<organism evidence="2 4">
    <name type="scientific">Paenibacillus jilunlii</name>
    <dbReference type="NCBI Taxonomy" id="682956"/>
    <lineage>
        <taxon>Bacteria</taxon>
        <taxon>Bacillati</taxon>
        <taxon>Bacillota</taxon>
        <taxon>Bacilli</taxon>
        <taxon>Bacillales</taxon>
        <taxon>Paenibacillaceae</taxon>
        <taxon>Paenibacillus</taxon>
    </lineage>
</organism>
<accession>A0A1G9ZZV3</accession>
<evidence type="ECO:0000313" key="3">
    <source>
        <dbReference type="Proteomes" id="UP000070252"/>
    </source>
</evidence>
<sequence>MKLIDADKLLEWLKDKEQYYGTPGVADKMYCEGREDAYRYTMHAIHAGTFDPTPVQPDTLSKLYKCPNCERVNIAEAWNYATAAKYGAMEITRIDEIGCMDASFVCPSCETEEDYGRLEVIK</sequence>
<dbReference type="Proteomes" id="UP000182783">
    <property type="component" value="Unassembled WGS sequence"/>
</dbReference>
<dbReference type="RefSeq" id="WP_062519439.1">
    <property type="nucleotide sequence ID" value="NZ_CP048429.1"/>
</dbReference>
<evidence type="ECO:0000313" key="2">
    <source>
        <dbReference type="EMBL" id="SDN27009.1"/>
    </source>
</evidence>
<protein>
    <submittedName>
        <fullName evidence="2">Uncharacterized protein</fullName>
    </submittedName>
</protein>
<evidence type="ECO:0000313" key="1">
    <source>
        <dbReference type="EMBL" id="KWX79934.1"/>
    </source>
</evidence>
<dbReference type="AlphaFoldDB" id="A0A1G9ZZV3"/>
<dbReference type="OrthoDB" id="2667274at2"/>
<keyword evidence="3" id="KW-1185">Reference proteome</keyword>
<proteinExistence type="predicted"/>
<reference evidence="1 3" key="1">
    <citation type="submission" date="2015-08" db="EMBL/GenBank/DDBJ databases">
        <title>Genome of Paenibacillus jilunlii.</title>
        <authorList>
            <person name="Sant'Anna F.H."/>
            <person name="Ambrosini A."/>
            <person name="Souza R."/>
            <person name="Bach E."/>
            <person name="Fernandes G."/>
            <person name="Balsanelli E."/>
            <person name="Baura V.A."/>
            <person name="Pedrosa F.O."/>
            <person name="Souza E.M."/>
            <person name="Passaglia L."/>
        </authorList>
    </citation>
    <scope>NUCLEOTIDE SEQUENCE [LARGE SCALE GENOMIC DNA]</scope>
    <source>
        <strain evidence="1 3">DSM 23019</strain>
    </source>
</reference>
<reference evidence="2 4" key="2">
    <citation type="submission" date="2016-10" db="EMBL/GenBank/DDBJ databases">
        <authorList>
            <person name="de Groot N.N."/>
        </authorList>
    </citation>
    <scope>NUCLEOTIDE SEQUENCE [LARGE SCALE GENOMIC DNA]</scope>
    <source>
        <strain evidence="2 4">CGMCC 1.10239</strain>
    </source>
</reference>
<name>A0A1G9ZZV3_9BACL</name>
<evidence type="ECO:0000313" key="4">
    <source>
        <dbReference type="Proteomes" id="UP000182783"/>
    </source>
</evidence>